<evidence type="ECO:0000313" key="2">
    <source>
        <dbReference type="EnsemblMetazoa" id="ISCW020675-PA"/>
    </source>
</evidence>
<evidence type="ECO:0000313" key="3">
    <source>
        <dbReference type="Proteomes" id="UP000001555"/>
    </source>
</evidence>
<sequence length="214" mass="24244">MKPAHIGSPIPGVTNCMFGGSPHCARSFRRAWIQILKGSIYLLDHAEGGQMLCSLAVYPFFYFSTFNTNHPGRYKRESRHFGESSDNSPNQKTKGEFICFVLLFARYFSQSIVPRRLFAPDLSCTFLATEQQTFFCRLCTTHRLRSAMFLFMHAPQTSMNGAELMPEVVEHSRSTPSILKPVEFHHHGLLSSPRNANTSRSATLIEYTRNAVNT</sequence>
<gene>
    <name evidence="1" type="ORF">IscW_ISCW020675</name>
</gene>
<dbReference type="PaxDb" id="6945-B7Q2C7"/>
<dbReference type="VEuPathDB" id="VectorBase:ISCW020675"/>
<reference evidence="1 3" key="1">
    <citation type="submission" date="2008-03" db="EMBL/GenBank/DDBJ databases">
        <title>Annotation of Ixodes scapularis.</title>
        <authorList>
            <consortium name="Ixodes scapularis Genome Project Consortium"/>
            <person name="Caler E."/>
            <person name="Hannick L.I."/>
            <person name="Bidwell S."/>
            <person name="Joardar V."/>
            <person name="Thiagarajan M."/>
            <person name="Amedeo P."/>
            <person name="Galinsky K.J."/>
            <person name="Schobel S."/>
            <person name="Inman J."/>
            <person name="Hostetler J."/>
            <person name="Miller J."/>
            <person name="Hammond M."/>
            <person name="Megy K."/>
            <person name="Lawson D."/>
            <person name="Kodira C."/>
            <person name="Sutton G."/>
            <person name="Meyer J."/>
            <person name="Hill C.A."/>
            <person name="Birren B."/>
            <person name="Nene V."/>
            <person name="Collins F."/>
            <person name="Alarcon-Chaidez F."/>
            <person name="Wikel S."/>
            <person name="Strausberg R."/>
        </authorList>
    </citation>
    <scope>NUCLEOTIDE SEQUENCE [LARGE SCALE GENOMIC DNA]</scope>
    <source>
        <strain evidence="3">Wikel</strain>
        <strain evidence="1">Wikel colony</strain>
    </source>
</reference>
<dbReference type="EMBL" id="ABJB010100398">
    <property type="status" value="NOT_ANNOTATED_CDS"/>
    <property type="molecule type" value="Genomic_DNA"/>
</dbReference>
<dbReference type="EMBL" id="DS843060">
    <property type="protein sequence ID" value="EEC12999.1"/>
    <property type="molecule type" value="Genomic_DNA"/>
</dbReference>
<dbReference type="EnsemblMetazoa" id="ISCW020675-RA">
    <property type="protein sequence ID" value="ISCW020675-PA"/>
    <property type="gene ID" value="ISCW020675"/>
</dbReference>
<keyword evidence="3" id="KW-1185">Reference proteome</keyword>
<dbReference type="HOGENOM" id="CLU_1290254_0_0_1"/>
<dbReference type="AlphaFoldDB" id="B7Q2C7"/>
<evidence type="ECO:0000313" key="1">
    <source>
        <dbReference type="EMBL" id="EEC12999.1"/>
    </source>
</evidence>
<dbReference type="InParanoid" id="B7Q2C7"/>
<accession>B7Q2C7</accession>
<protein>
    <submittedName>
        <fullName evidence="1 2">Uncharacterized protein</fullName>
    </submittedName>
</protein>
<dbReference type="Proteomes" id="UP000001555">
    <property type="component" value="Unassembled WGS sequence"/>
</dbReference>
<organism>
    <name type="scientific">Ixodes scapularis</name>
    <name type="common">Black-legged tick</name>
    <name type="synonym">Deer tick</name>
    <dbReference type="NCBI Taxonomy" id="6945"/>
    <lineage>
        <taxon>Eukaryota</taxon>
        <taxon>Metazoa</taxon>
        <taxon>Ecdysozoa</taxon>
        <taxon>Arthropoda</taxon>
        <taxon>Chelicerata</taxon>
        <taxon>Arachnida</taxon>
        <taxon>Acari</taxon>
        <taxon>Parasitiformes</taxon>
        <taxon>Ixodida</taxon>
        <taxon>Ixodoidea</taxon>
        <taxon>Ixodidae</taxon>
        <taxon>Ixodinae</taxon>
        <taxon>Ixodes</taxon>
    </lineage>
</organism>
<proteinExistence type="predicted"/>
<name>B7Q2C7_IXOSC</name>
<dbReference type="VEuPathDB" id="VectorBase:ISCI020675"/>
<reference evidence="2" key="2">
    <citation type="submission" date="2020-05" db="UniProtKB">
        <authorList>
            <consortium name="EnsemblMetazoa"/>
        </authorList>
    </citation>
    <scope>IDENTIFICATION</scope>
    <source>
        <strain evidence="2">wikel</strain>
    </source>
</reference>